<dbReference type="AlphaFoldDB" id="A0A401RBH3"/>
<feature type="compositionally biased region" description="Pro residues" evidence="1">
    <location>
        <begin position="260"/>
        <end position="276"/>
    </location>
</feature>
<feature type="domain" description="Peptidase C14 caspase" evidence="2">
    <location>
        <begin position="66"/>
        <end position="221"/>
    </location>
</feature>
<dbReference type="GO" id="GO:0006508">
    <property type="term" value="P:proteolysis"/>
    <property type="evidence" value="ECO:0007669"/>
    <property type="project" value="InterPro"/>
</dbReference>
<feature type="compositionally biased region" description="Low complexity" evidence="1">
    <location>
        <begin position="249"/>
        <end position="259"/>
    </location>
</feature>
<evidence type="ECO:0000259" key="2">
    <source>
        <dbReference type="Pfam" id="PF00656"/>
    </source>
</evidence>
<evidence type="ECO:0000313" key="4">
    <source>
        <dbReference type="Proteomes" id="UP000288351"/>
    </source>
</evidence>
<dbReference type="NCBIfam" id="NF047832">
    <property type="entry name" value="caspase_w_EACC1"/>
    <property type="match status" value="1"/>
</dbReference>
<feature type="region of interest" description="Disordered" evidence="1">
    <location>
        <begin position="240"/>
        <end position="289"/>
    </location>
</feature>
<evidence type="ECO:0000256" key="1">
    <source>
        <dbReference type="SAM" id="MobiDB-lite"/>
    </source>
</evidence>
<dbReference type="EMBL" id="BHXC01000007">
    <property type="protein sequence ID" value="GCB94992.1"/>
    <property type="molecule type" value="Genomic_DNA"/>
</dbReference>
<dbReference type="GO" id="GO:0016301">
    <property type="term" value="F:kinase activity"/>
    <property type="evidence" value="ECO:0007669"/>
    <property type="project" value="UniProtKB-KW"/>
</dbReference>
<dbReference type="RefSeq" id="WP_124428224.1">
    <property type="nucleotide sequence ID" value="NZ_BHXC01000007.1"/>
</dbReference>
<evidence type="ECO:0000313" key="3">
    <source>
        <dbReference type="EMBL" id="GCB94992.1"/>
    </source>
</evidence>
<feature type="compositionally biased region" description="Gly residues" evidence="1">
    <location>
        <begin position="338"/>
        <end position="349"/>
    </location>
</feature>
<accession>A0A401RBH3</accession>
<organism evidence="3 4">
    <name type="scientific">Streptomyces noursei</name>
    <name type="common">Streptomyces albulus</name>
    <dbReference type="NCBI Taxonomy" id="1971"/>
    <lineage>
        <taxon>Bacteria</taxon>
        <taxon>Bacillati</taxon>
        <taxon>Actinomycetota</taxon>
        <taxon>Actinomycetes</taxon>
        <taxon>Kitasatosporales</taxon>
        <taxon>Streptomycetaceae</taxon>
        <taxon>Streptomyces</taxon>
    </lineage>
</organism>
<proteinExistence type="predicted"/>
<protein>
    <submittedName>
        <fullName evidence="3">Protein kinase-like protein</fullName>
    </submittedName>
</protein>
<dbReference type="Proteomes" id="UP000288351">
    <property type="component" value="Unassembled WGS sequence"/>
</dbReference>
<dbReference type="SUPFAM" id="SSF52129">
    <property type="entry name" value="Caspase-like"/>
    <property type="match status" value="1"/>
</dbReference>
<comment type="caution">
    <text evidence="3">The sequence shown here is derived from an EMBL/GenBank/DDBJ whole genome shotgun (WGS) entry which is preliminary data.</text>
</comment>
<keyword evidence="3" id="KW-0418">Kinase</keyword>
<dbReference type="InterPro" id="IPR011600">
    <property type="entry name" value="Pept_C14_caspase"/>
</dbReference>
<dbReference type="GO" id="GO:0004197">
    <property type="term" value="F:cysteine-type endopeptidase activity"/>
    <property type="evidence" value="ECO:0007669"/>
    <property type="project" value="InterPro"/>
</dbReference>
<name>A0A401RBH3_STRNR</name>
<feature type="region of interest" description="Disordered" evidence="1">
    <location>
        <begin position="320"/>
        <end position="368"/>
    </location>
</feature>
<dbReference type="Pfam" id="PF00656">
    <property type="entry name" value="Peptidase_C14"/>
    <property type="match status" value="1"/>
</dbReference>
<dbReference type="InterPro" id="IPR029030">
    <property type="entry name" value="Caspase-like_dom_sf"/>
</dbReference>
<gene>
    <name evidence="3" type="ORF">SALB_07795</name>
</gene>
<keyword evidence="3" id="KW-0808">Transferase</keyword>
<dbReference type="Gene3D" id="3.40.50.1460">
    <property type="match status" value="1"/>
</dbReference>
<sequence>MSGRAAGRWFPYGPGSRAVLIGTGRFTSADLPGIPSVPGNLRGLWAALTHPVQGLLAPEHCRVVADPTDQSAVGAALAWAVREAEELLLVYYAGHGILDDTGLLHLGLVHTDLDQVGFTAVPIELVKRHVGEARARARVLVVDCCFSGRAVSAMAEPAGLAVGQLDLAGTYTLTSTTRTAPAHAPAGETCTAFTGALLDALAAPVPLTLDEVHAEVDRALHARGLPRPQRRSAGAAGSLVLLRGPSGMPGTAGAARTAGPVPPPPRTPPPGGPPPFDLGAPVPQPRSARRRHRPVLVAAAVGGVVALLLTSPLVRGVFSGDGTSGGRAADGPTAGGRTASGGAAGGTPGGTPPPSARTPSPEAGDRTAPAKVVFRDRTLIWRAASCLGSVSQALDLDAPAVTPGVMDSSNGTELLYIGCQNGMNGAQAIITVNSRYGSPIRAGVADAGTDTAAACRTAAESSPLGTYTNAGKIPVGTVWCVVTGRNQVAKVTFTKVDAEDGSSGASADNPTFRLSVTLWAAP</sequence>
<reference evidence="3 4" key="1">
    <citation type="journal article" date="2019" name="Microbiol. Resour. Announc.">
        <title>Draft Genome Sequence of the Most Traditional epsilon-Poly-l-Lysine Producer, Streptomyces albulus NBRC14147.</title>
        <authorList>
            <person name="Yamanaka K."/>
            <person name="Hamano Y."/>
        </authorList>
    </citation>
    <scope>NUCLEOTIDE SEQUENCE [LARGE SCALE GENOMIC DNA]</scope>
    <source>
        <strain evidence="3 4">NBRC 14147</strain>
    </source>
</reference>